<dbReference type="AlphaFoldDB" id="A0A9W6NRU0"/>
<comment type="caution">
    <text evidence="2">The sequence shown here is derived from an EMBL/GenBank/DDBJ whole genome shotgun (WGS) entry which is preliminary data.</text>
</comment>
<accession>A0A9W6NRU0</accession>
<feature type="transmembrane region" description="Helical" evidence="1">
    <location>
        <begin position="12"/>
        <end position="32"/>
    </location>
</feature>
<keyword evidence="1" id="KW-1133">Transmembrane helix</keyword>
<gene>
    <name evidence="2" type="ORF">GCM10017581_094140</name>
</gene>
<dbReference type="Proteomes" id="UP001143480">
    <property type="component" value="Unassembled WGS sequence"/>
</dbReference>
<evidence type="ECO:0000313" key="2">
    <source>
        <dbReference type="EMBL" id="GLL07660.1"/>
    </source>
</evidence>
<sequence length="119" mass="12937">METTRPDSKGGLCGLFVVAGVGIVVAAVYGIGQALSMFWHPPTVPECDGQPMDVYDICESRRPGGGVESTSSYSQQLGADRFGHYLYLYLTAFVILVVFCVLLGFAGRFISARKKQHQQ</sequence>
<dbReference type="RefSeq" id="WP_261964508.1">
    <property type="nucleotide sequence ID" value="NZ_BAAAXA010000001.1"/>
</dbReference>
<dbReference type="EMBL" id="BSFP01000105">
    <property type="protein sequence ID" value="GLL07660.1"/>
    <property type="molecule type" value="Genomic_DNA"/>
</dbReference>
<evidence type="ECO:0000256" key="1">
    <source>
        <dbReference type="SAM" id="Phobius"/>
    </source>
</evidence>
<reference evidence="2" key="2">
    <citation type="submission" date="2023-01" db="EMBL/GenBank/DDBJ databases">
        <authorList>
            <person name="Sun Q."/>
            <person name="Evtushenko L."/>
        </authorList>
    </citation>
    <scope>NUCLEOTIDE SEQUENCE</scope>
    <source>
        <strain evidence="2">VKM Ac-1321</strain>
    </source>
</reference>
<keyword evidence="1" id="KW-0812">Transmembrane</keyword>
<proteinExistence type="predicted"/>
<protein>
    <submittedName>
        <fullName evidence="2">Uncharacterized protein</fullName>
    </submittedName>
</protein>
<feature type="transmembrane region" description="Helical" evidence="1">
    <location>
        <begin position="86"/>
        <end position="110"/>
    </location>
</feature>
<organism evidence="2 3">
    <name type="scientific">Dactylosporangium matsuzakiense</name>
    <dbReference type="NCBI Taxonomy" id="53360"/>
    <lineage>
        <taxon>Bacteria</taxon>
        <taxon>Bacillati</taxon>
        <taxon>Actinomycetota</taxon>
        <taxon>Actinomycetes</taxon>
        <taxon>Micromonosporales</taxon>
        <taxon>Micromonosporaceae</taxon>
        <taxon>Dactylosporangium</taxon>
    </lineage>
</organism>
<evidence type="ECO:0000313" key="3">
    <source>
        <dbReference type="Proteomes" id="UP001143480"/>
    </source>
</evidence>
<reference evidence="2" key="1">
    <citation type="journal article" date="2014" name="Int. J. Syst. Evol. Microbiol.">
        <title>Complete genome sequence of Corynebacterium casei LMG S-19264T (=DSM 44701T), isolated from a smear-ripened cheese.</title>
        <authorList>
            <consortium name="US DOE Joint Genome Institute (JGI-PGF)"/>
            <person name="Walter F."/>
            <person name="Albersmeier A."/>
            <person name="Kalinowski J."/>
            <person name="Ruckert C."/>
        </authorList>
    </citation>
    <scope>NUCLEOTIDE SEQUENCE</scope>
    <source>
        <strain evidence="2">VKM Ac-1321</strain>
    </source>
</reference>
<name>A0A9W6NRU0_9ACTN</name>
<keyword evidence="1" id="KW-0472">Membrane</keyword>
<keyword evidence="3" id="KW-1185">Reference proteome</keyword>